<feature type="region of interest" description="Disordered" evidence="1">
    <location>
        <begin position="1"/>
        <end position="117"/>
    </location>
</feature>
<feature type="compositionally biased region" description="Low complexity" evidence="1">
    <location>
        <begin position="32"/>
        <end position="43"/>
    </location>
</feature>
<dbReference type="RefSeq" id="XP_012887707.1">
    <property type="nucleotide sequence ID" value="XM_013032253.1"/>
</dbReference>
<sequence length="228" mass="24305">MRDRQTDRRTDGRTERGAGGRGRRRRSRRTARGAFPPSSRAPASLPPPEDRRPPKPLAWLGPTEPAAQHSDGSLPDCLPIGLDPRARPAECVQRAPGEGLYSGLHGDHPGDAGEDEPFLLSQASAQPAQDWYEEINEAMPGQLPTQCLARSRCSLNLSCDGPFQALSTLQGLGSGRSCSATSPADSQRLAEPPGTGALSLPEISSVTAQAAEPRLDLKWSPHRANGPL</sequence>
<proteinExistence type="predicted"/>
<dbReference type="Proteomes" id="UP000081671">
    <property type="component" value="Unplaced"/>
</dbReference>
<feature type="compositionally biased region" description="Basic residues" evidence="1">
    <location>
        <begin position="21"/>
        <end position="31"/>
    </location>
</feature>
<feature type="compositionally biased region" description="Basic and acidic residues" evidence="1">
    <location>
        <begin position="1"/>
        <end position="18"/>
    </location>
</feature>
<dbReference type="AlphaFoldDB" id="A0A1S3GI66"/>
<accession>A0A1S3GI66</accession>
<gene>
    <name evidence="3" type="primary">LOC105997728</name>
</gene>
<dbReference type="GeneID" id="105997728"/>
<evidence type="ECO:0000313" key="2">
    <source>
        <dbReference type="Proteomes" id="UP000081671"/>
    </source>
</evidence>
<reference evidence="3" key="1">
    <citation type="submission" date="2025-08" db="UniProtKB">
        <authorList>
            <consortium name="RefSeq"/>
        </authorList>
    </citation>
    <scope>IDENTIFICATION</scope>
    <source>
        <tissue evidence="3">Kidney</tissue>
    </source>
</reference>
<keyword evidence="2" id="KW-1185">Reference proteome</keyword>
<evidence type="ECO:0000256" key="1">
    <source>
        <dbReference type="SAM" id="MobiDB-lite"/>
    </source>
</evidence>
<feature type="region of interest" description="Disordered" evidence="1">
    <location>
        <begin position="172"/>
        <end position="201"/>
    </location>
</feature>
<protein>
    <submittedName>
        <fullName evidence="3">Uncharacterized protein LOC105997728</fullName>
    </submittedName>
</protein>
<evidence type="ECO:0000313" key="3">
    <source>
        <dbReference type="RefSeq" id="XP_012887707.1"/>
    </source>
</evidence>
<dbReference type="KEGG" id="dord:105997728"/>
<dbReference type="InParanoid" id="A0A1S3GI66"/>
<name>A0A1S3GI66_DIPOR</name>
<organism evidence="2 3">
    <name type="scientific">Dipodomys ordii</name>
    <name type="common">Ord's kangaroo rat</name>
    <dbReference type="NCBI Taxonomy" id="10020"/>
    <lineage>
        <taxon>Eukaryota</taxon>
        <taxon>Metazoa</taxon>
        <taxon>Chordata</taxon>
        <taxon>Craniata</taxon>
        <taxon>Vertebrata</taxon>
        <taxon>Euteleostomi</taxon>
        <taxon>Mammalia</taxon>
        <taxon>Eutheria</taxon>
        <taxon>Euarchontoglires</taxon>
        <taxon>Glires</taxon>
        <taxon>Rodentia</taxon>
        <taxon>Castorimorpha</taxon>
        <taxon>Heteromyidae</taxon>
        <taxon>Dipodomyinae</taxon>
        <taxon>Dipodomys</taxon>
    </lineage>
</organism>
<feature type="compositionally biased region" description="Polar residues" evidence="1">
    <location>
        <begin position="172"/>
        <end position="185"/>
    </location>
</feature>